<dbReference type="InterPro" id="IPR000276">
    <property type="entry name" value="GPCR_Rhodpsn"/>
</dbReference>
<name>A0A8C0UYX2_CYACU</name>
<dbReference type="PRINTS" id="PR00237">
    <property type="entry name" value="GPCRRHODOPSN"/>
</dbReference>
<dbReference type="GO" id="GO:0016493">
    <property type="term" value="F:C-C chemokine receptor activity"/>
    <property type="evidence" value="ECO:0007669"/>
    <property type="project" value="TreeGrafter"/>
</dbReference>
<evidence type="ECO:0000256" key="4">
    <source>
        <dbReference type="ARBA" id="ARBA00022692"/>
    </source>
</evidence>
<dbReference type="InterPro" id="IPR017452">
    <property type="entry name" value="GPCR_Rhodpsn_7TM"/>
</dbReference>
<dbReference type="PANTHER" id="PTHR10489:SF954">
    <property type="entry name" value="G PROTEIN-COUPLED RECEPTOR 25"/>
    <property type="match status" value="1"/>
</dbReference>
<dbReference type="GO" id="GO:0006955">
    <property type="term" value="P:immune response"/>
    <property type="evidence" value="ECO:0007669"/>
    <property type="project" value="TreeGrafter"/>
</dbReference>
<evidence type="ECO:0000313" key="16">
    <source>
        <dbReference type="Proteomes" id="UP000694410"/>
    </source>
</evidence>
<evidence type="ECO:0000256" key="13">
    <source>
        <dbReference type="SAM" id="Phobius"/>
    </source>
</evidence>
<accession>A0A8C0UYX2</accession>
<feature type="transmembrane region" description="Helical" evidence="13">
    <location>
        <begin position="154"/>
        <end position="171"/>
    </location>
</feature>
<evidence type="ECO:0000313" key="15">
    <source>
        <dbReference type="Ensembl" id="ENSCCEP00000016291.1"/>
    </source>
</evidence>
<comment type="similarity">
    <text evidence="12">Belongs to the G-protein coupled receptor 1 family.</text>
</comment>
<evidence type="ECO:0000256" key="8">
    <source>
        <dbReference type="ARBA" id="ARBA00023170"/>
    </source>
</evidence>
<dbReference type="SMART" id="SM01381">
    <property type="entry name" value="7TM_GPCR_Srsx"/>
    <property type="match status" value="1"/>
</dbReference>
<feature type="domain" description="G-protein coupled receptors family 1 profile" evidence="14">
    <location>
        <begin position="94"/>
        <end position="347"/>
    </location>
</feature>
<keyword evidence="7 13" id="KW-0472">Membrane</keyword>
<evidence type="ECO:0000256" key="10">
    <source>
        <dbReference type="ARBA" id="ARBA00070824"/>
    </source>
</evidence>
<dbReference type="GO" id="GO:0007204">
    <property type="term" value="P:positive regulation of cytosolic calcium ion concentration"/>
    <property type="evidence" value="ECO:0007669"/>
    <property type="project" value="TreeGrafter"/>
</dbReference>
<dbReference type="Gene3D" id="1.20.1070.10">
    <property type="entry name" value="Rhodopsin 7-helix transmembrane proteins"/>
    <property type="match status" value="1"/>
</dbReference>
<comment type="function">
    <text evidence="11">G protein-coupled receptor that plays an important role in immune homeostasis. Acts via its natural ligand GPR15LG, a chemokine-like polypeptide strongly expressed in gastrointestinal tissues. GPR15-GPR15LG signaling axis regulates intestinal homeostasis and inflammation through the migration of immune cells. Controls thereby the specific homing of T-cells, particularly FOXP3+ regulatory T-cells (Tregs), to the large intestine lamina propria. Also required for skin localization of thymus-derived dendritic epidermal T-cells. Plays an important role in mediating cytoprotective function as well as angiogenesis of thrombomodulin. Mechanistically, preferentially signals through the Gi/o pathway to inhibit adenylate cyclase activity and activate a phosphatidylinositol-calcium second messenger system that regulates the release of Ca(2+) ions from intracellular stores.</text>
</comment>
<dbReference type="FunFam" id="1.20.1070.10:FF:000187">
    <property type="entry name" value="G-protein coupled receptor 15"/>
    <property type="match status" value="1"/>
</dbReference>
<keyword evidence="5 13" id="KW-1133">Transmembrane helix</keyword>
<sequence length="403" mass="45331">MPQTGRFPPSLVQKTTEITGGLLRVVNNSPGLETSPASLGFTKFQSKHSEKNPRNIRGFHISEDFWGIIPTNSSMKKPGSIFAVSAVFLVGIVGNSILIVALVFKRQVQRLIDIFIVNLAASDFIFLITLPFWVDMEVSDESWRVGSFLCKASSYVISVNMYCSILLLTCMSADRYLAIMHPSIARQIRTRAYSRALCICVWLVSCCLGMPTLLSRELRKQDGKTYCTDKAVTEVKLIMSLMLLILAFFFPLLSILTFYCSITKRLCVHYQKAGKRDKKLRKSIKIVFIVVAAFVVSWVPYNLFKLMAILLRLLKQPDCFTGTVAQLGIKVSSPFAFANSCANPFIYFCFDNYIRRAMLQCLCPWVKISSNSSETLDTNLSHSLSNFVAGEFATRKRKRSVSL</sequence>
<evidence type="ECO:0000256" key="11">
    <source>
        <dbReference type="ARBA" id="ARBA00093298"/>
    </source>
</evidence>
<keyword evidence="4 12" id="KW-0812">Transmembrane</keyword>
<feature type="transmembrane region" description="Helical" evidence="13">
    <location>
        <begin position="283"/>
        <end position="301"/>
    </location>
</feature>
<keyword evidence="16" id="KW-1185">Reference proteome</keyword>
<evidence type="ECO:0000256" key="3">
    <source>
        <dbReference type="ARBA" id="ARBA00022553"/>
    </source>
</evidence>
<organism evidence="15 16">
    <name type="scientific">Cyanistes caeruleus</name>
    <name type="common">Eurasian blue tit</name>
    <name type="synonym">Parus caeruleus</name>
    <dbReference type="NCBI Taxonomy" id="156563"/>
    <lineage>
        <taxon>Eukaryota</taxon>
        <taxon>Metazoa</taxon>
        <taxon>Chordata</taxon>
        <taxon>Craniata</taxon>
        <taxon>Vertebrata</taxon>
        <taxon>Euteleostomi</taxon>
        <taxon>Archelosauria</taxon>
        <taxon>Archosauria</taxon>
        <taxon>Dinosauria</taxon>
        <taxon>Saurischia</taxon>
        <taxon>Theropoda</taxon>
        <taxon>Coelurosauria</taxon>
        <taxon>Aves</taxon>
        <taxon>Neognathae</taxon>
        <taxon>Neoaves</taxon>
        <taxon>Telluraves</taxon>
        <taxon>Australaves</taxon>
        <taxon>Passeriformes</taxon>
        <taxon>Paridae</taxon>
        <taxon>Cyanistes</taxon>
    </lineage>
</organism>
<dbReference type="Ensembl" id="ENSCCET00000025217.1">
    <property type="protein sequence ID" value="ENSCCEP00000016291.1"/>
    <property type="gene ID" value="ENSCCEG00000015271.1"/>
</dbReference>
<evidence type="ECO:0000256" key="2">
    <source>
        <dbReference type="ARBA" id="ARBA00022475"/>
    </source>
</evidence>
<keyword evidence="2" id="KW-1003">Cell membrane</keyword>
<keyword evidence="8 12" id="KW-0675">Receptor</keyword>
<dbReference type="PANTHER" id="PTHR10489">
    <property type="entry name" value="CELL ADHESION MOLECULE"/>
    <property type="match status" value="1"/>
</dbReference>
<keyword evidence="6 12" id="KW-0297">G-protein coupled receptor</keyword>
<keyword evidence="3" id="KW-0597">Phosphoprotein</keyword>
<protein>
    <recommendedName>
        <fullName evidence="10">G-protein coupled receptor 15</fullName>
    </recommendedName>
</protein>
<evidence type="ECO:0000259" key="14">
    <source>
        <dbReference type="PROSITE" id="PS50262"/>
    </source>
</evidence>
<dbReference type="GO" id="GO:0019722">
    <property type="term" value="P:calcium-mediated signaling"/>
    <property type="evidence" value="ECO:0007669"/>
    <property type="project" value="TreeGrafter"/>
</dbReference>
<dbReference type="Pfam" id="PF00001">
    <property type="entry name" value="7tm_1"/>
    <property type="match status" value="1"/>
</dbReference>
<dbReference type="PROSITE" id="PS50262">
    <property type="entry name" value="G_PROTEIN_RECEP_F1_2"/>
    <property type="match status" value="1"/>
</dbReference>
<dbReference type="GO" id="GO:0060326">
    <property type="term" value="P:cell chemotaxis"/>
    <property type="evidence" value="ECO:0007669"/>
    <property type="project" value="TreeGrafter"/>
</dbReference>
<comment type="subcellular location">
    <subcellularLocation>
        <location evidence="1">Cell membrane</location>
        <topology evidence="1">Multi-pass membrane protein</topology>
    </subcellularLocation>
</comment>
<reference evidence="15" key="2">
    <citation type="submission" date="2025-09" db="UniProtKB">
        <authorList>
            <consortium name="Ensembl"/>
        </authorList>
    </citation>
    <scope>IDENTIFICATION</scope>
</reference>
<evidence type="ECO:0000256" key="9">
    <source>
        <dbReference type="ARBA" id="ARBA00023224"/>
    </source>
</evidence>
<keyword evidence="9 12" id="KW-0807">Transducer</keyword>
<feature type="transmembrane region" description="Helical" evidence="13">
    <location>
        <begin position="81"/>
        <end position="104"/>
    </location>
</feature>
<dbReference type="GO" id="GO:0019957">
    <property type="term" value="F:C-C chemokine binding"/>
    <property type="evidence" value="ECO:0007669"/>
    <property type="project" value="TreeGrafter"/>
</dbReference>
<evidence type="ECO:0000256" key="12">
    <source>
        <dbReference type="RuleBase" id="RU000688"/>
    </source>
</evidence>
<dbReference type="SUPFAM" id="SSF81321">
    <property type="entry name" value="Family A G protein-coupled receptor-like"/>
    <property type="match status" value="1"/>
</dbReference>
<reference evidence="15" key="1">
    <citation type="submission" date="2025-08" db="UniProtKB">
        <authorList>
            <consortium name="Ensembl"/>
        </authorList>
    </citation>
    <scope>IDENTIFICATION</scope>
</reference>
<feature type="transmembrane region" description="Helical" evidence="13">
    <location>
        <begin position="238"/>
        <end position="262"/>
    </location>
</feature>
<evidence type="ECO:0000256" key="6">
    <source>
        <dbReference type="ARBA" id="ARBA00023040"/>
    </source>
</evidence>
<proteinExistence type="inferred from homology"/>
<dbReference type="GO" id="GO:0009897">
    <property type="term" value="C:external side of plasma membrane"/>
    <property type="evidence" value="ECO:0007669"/>
    <property type="project" value="TreeGrafter"/>
</dbReference>
<evidence type="ECO:0000256" key="5">
    <source>
        <dbReference type="ARBA" id="ARBA00022989"/>
    </source>
</evidence>
<dbReference type="Proteomes" id="UP000694410">
    <property type="component" value="Unplaced"/>
</dbReference>
<dbReference type="PROSITE" id="PS00237">
    <property type="entry name" value="G_PROTEIN_RECEP_F1_1"/>
    <property type="match status" value="1"/>
</dbReference>
<feature type="transmembrane region" description="Helical" evidence="13">
    <location>
        <begin position="192"/>
        <end position="214"/>
    </location>
</feature>
<dbReference type="AlphaFoldDB" id="A0A8C0UYX2"/>
<evidence type="ECO:0000256" key="7">
    <source>
        <dbReference type="ARBA" id="ARBA00023136"/>
    </source>
</evidence>
<evidence type="ECO:0000256" key="1">
    <source>
        <dbReference type="ARBA" id="ARBA00004651"/>
    </source>
</evidence>
<dbReference type="InterPro" id="IPR050119">
    <property type="entry name" value="CCR1-9-like"/>
</dbReference>
<feature type="transmembrane region" description="Helical" evidence="13">
    <location>
        <begin position="111"/>
        <end position="134"/>
    </location>
</feature>